<dbReference type="PANTHER" id="PTHR43461">
    <property type="entry name" value="TRANSMEMBRANE PROTEIN 256"/>
    <property type="match status" value="1"/>
</dbReference>
<sequence length="127" mass="13624">MVKKFVSLGSIMMLLSVAIGAFGAHALKPVLTENNLQSTYETGVHYHMIHALAILFVALFADKFPKSPKLLNAAGWLFFVGILLFSFSLYILAVTNLSILGAITPLGGVCFLVGWALLALAAARSTR</sequence>
<dbReference type="eggNOG" id="COG2363">
    <property type="taxonomic scope" value="Bacteria"/>
</dbReference>
<proteinExistence type="inferred from homology"/>
<dbReference type="InterPro" id="IPR036927">
    <property type="entry name" value="Cyt_c_oxase-like_su1_sf"/>
</dbReference>
<comment type="similarity">
    <text evidence="2">Belongs to the UPF0382 family.</text>
</comment>
<name>A0A074LW43_9BACL</name>
<dbReference type="SUPFAM" id="SSF81442">
    <property type="entry name" value="Cytochrome c oxidase subunit I-like"/>
    <property type="match status" value="1"/>
</dbReference>
<evidence type="ECO:0000256" key="2">
    <source>
        <dbReference type="ARBA" id="ARBA00009694"/>
    </source>
</evidence>
<comment type="caution">
    <text evidence="7">The sequence shown here is derived from an EMBL/GenBank/DDBJ whole genome shotgun (WGS) entry which is preliminary data.</text>
</comment>
<feature type="transmembrane region" description="Helical" evidence="6">
    <location>
        <begin position="44"/>
        <end position="61"/>
    </location>
</feature>
<evidence type="ECO:0000256" key="4">
    <source>
        <dbReference type="ARBA" id="ARBA00022989"/>
    </source>
</evidence>
<evidence type="ECO:0000313" key="8">
    <source>
        <dbReference type="Proteomes" id="UP000027931"/>
    </source>
</evidence>
<feature type="transmembrane region" description="Helical" evidence="6">
    <location>
        <begin position="99"/>
        <end position="123"/>
    </location>
</feature>
<evidence type="ECO:0000256" key="1">
    <source>
        <dbReference type="ARBA" id="ARBA00004141"/>
    </source>
</evidence>
<dbReference type="RefSeq" id="WP_038083908.1">
    <property type="nucleotide sequence ID" value="NZ_JMIR01000002.1"/>
</dbReference>
<dbReference type="AlphaFoldDB" id="A0A074LW43"/>
<keyword evidence="5 6" id="KW-0472">Membrane</keyword>
<reference evidence="7 8" key="1">
    <citation type="journal article" date="2013" name="Int. J. Syst. Evol. Microbiol.">
        <title>Tumebacillus flagellatus sp. nov., an alpha-amylase/pullulanase-producing bacterium isolated from cassava wastewater.</title>
        <authorList>
            <person name="Wang Q."/>
            <person name="Xie N."/>
            <person name="Qin Y."/>
            <person name="Shen N."/>
            <person name="Zhu J."/>
            <person name="Mi H."/>
            <person name="Huang R."/>
        </authorList>
    </citation>
    <scope>NUCLEOTIDE SEQUENCE [LARGE SCALE GENOMIC DNA]</scope>
    <source>
        <strain evidence="7 8">GST4</strain>
    </source>
</reference>
<evidence type="ECO:0000256" key="3">
    <source>
        <dbReference type="ARBA" id="ARBA00022692"/>
    </source>
</evidence>
<dbReference type="OrthoDB" id="9802121at2"/>
<keyword evidence="3 6" id="KW-0812">Transmembrane</keyword>
<evidence type="ECO:0000313" key="7">
    <source>
        <dbReference type="EMBL" id="KEO84805.1"/>
    </source>
</evidence>
<dbReference type="STRING" id="1157490.EL26_01990"/>
<comment type="subcellular location">
    <subcellularLocation>
        <location evidence="1">Membrane</location>
        <topology evidence="1">Multi-pass membrane protein</topology>
    </subcellularLocation>
</comment>
<feature type="transmembrane region" description="Helical" evidence="6">
    <location>
        <begin position="73"/>
        <end position="93"/>
    </location>
</feature>
<dbReference type="PANTHER" id="PTHR43461:SF1">
    <property type="entry name" value="TRANSMEMBRANE PROTEIN 256"/>
    <property type="match status" value="1"/>
</dbReference>
<dbReference type="Proteomes" id="UP000027931">
    <property type="component" value="Unassembled WGS sequence"/>
</dbReference>
<evidence type="ECO:0000256" key="5">
    <source>
        <dbReference type="ARBA" id="ARBA00023136"/>
    </source>
</evidence>
<organism evidence="7 8">
    <name type="scientific">Tumebacillus flagellatus</name>
    <dbReference type="NCBI Taxonomy" id="1157490"/>
    <lineage>
        <taxon>Bacteria</taxon>
        <taxon>Bacillati</taxon>
        <taxon>Bacillota</taxon>
        <taxon>Bacilli</taxon>
        <taxon>Bacillales</taxon>
        <taxon>Alicyclobacillaceae</taxon>
        <taxon>Tumebacillus</taxon>
    </lineage>
</organism>
<gene>
    <name evidence="7" type="ORF">EL26_01990</name>
</gene>
<dbReference type="GO" id="GO:0005886">
    <property type="term" value="C:plasma membrane"/>
    <property type="evidence" value="ECO:0007669"/>
    <property type="project" value="TreeGrafter"/>
</dbReference>
<dbReference type="EMBL" id="JMIR01000002">
    <property type="protein sequence ID" value="KEO84805.1"/>
    <property type="molecule type" value="Genomic_DNA"/>
</dbReference>
<keyword evidence="4 6" id="KW-1133">Transmembrane helix</keyword>
<evidence type="ECO:0000256" key="6">
    <source>
        <dbReference type="SAM" id="Phobius"/>
    </source>
</evidence>
<dbReference type="Pfam" id="PF04241">
    <property type="entry name" value="DUF423"/>
    <property type="match status" value="1"/>
</dbReference>
<protein>
    <submittedName>
        <fullName evidence="7">Membrane protein</fullName>
    </submittedName>
</protein>
<accession>A0A074LW43</accession>
<dbReference type="InterPro" id="IPR006696">
    <property type="entry name" value="DUF423"/>
</dbReference>
<keyword evidence="8" id="KW-1185">Reference proteome</keyword>